<dbReference type="EMBL" id="JANTQA010000034">
    <property type="protein sequence ID" value="KAJ3437265.1"/>
    <property type="molecule type" value="Genomic_DNA"/>
</dbReference>
<reference evidence="2" key="1">
    <citation type="submission" date="2022-08" db="EMBL/GenBank/DDBJ databases">
        <title>Novel sulphate-reducing endosymbionts in the free-living metamonad Anaeramoeba.</title>
        <authorList>
            <person name="Jerlstrom-Hultqvist J."/>
            <person name="Cepicka I."/>
            <person name="Gallot-Lavallee L."/>
            <person name="Salas-Leiva D."/>
            <person name="Curtis B.A."/>
            <person name="Zahonova K."/>
            <person name="Pipaliya S."/>
            <person name="Dacks J."/>
            <person name="Roger A.J."/>
        </authorList>
    </citation>
    <scope>NUCLEOTIDE SEQUENCE</scope>
    <source>
        <strain evidence="2">Busselton2</strain>
    </source>
</reference>
<dbReference type="PROSITE" id="PS50878">
    <property type="entry name" value="RT_POL"/>
    <property type="match status" value="1"/>
</dbReference>
<evidence type="ECO:0000259" key="1">
    <source>
        <dbReference type="PROSITE" id="PS50878"/>
    </source>
</evidence>
<dbReference type="Pfam" id="PF00078">
    <property type="entry name" value="RVT_1"/>
    <property type="match status" value="1"/>
</dbReference>
<evidence type="ECO:0000313" key="3">
    <source>
        <dbReference type="Proteomes" id="UP001146793"/>
    </source>
</evidence>
<gene>
    <name evidence="2" type="ORF">M0812_17737</name>
</gene>
<comment type="caution">
    <text evidence="2">The sequence shown here is derived from an EMBL/GenBank/DDBJ whole genome shotgun (WGS) entry which is preliminary data.</text>
</comment>
<dbReference type="Proteomes" id="UP001146793">
    <property type="component" value="Unassembled WGS sequence"/>
</dbReference>
<name>A0AAV7Z9I4_9EUKA</name>
<proteinExistence type="predicted"/>
<dbReference type="InterPro" id="IPR043502">
    <property type="entry name" value="DNA/RNA_pol_sf"/>
</dbReference>
<dbReference type="PANTHER" id="PTHR19446">
    <property type="entry name" value="REVERSE TRANSCRIPTASES"/>
    <property type="match status" value="1"/>
</dbReference>
<feature type="domain" description="Reverse transcriptase" evidence="1">
    <location>
        <begin position="137"/>
        <end position="329"/>
    </location>
</feature>
<dbReference type="SUPFAM" id="SSF56672">
    <property type="entry name" value="DNA/RNA polymerases"/>
    <property type="match status" value="1"/>
</dbReference>
<sequence length="329" mass="39125">MIINSIDVKTDWNIKKKYKIIDNNIYQKEFIKYFREQNFKLDTNSTVNIIYNENKGEDKIAPLIKNILKFKIDIFFPIENIKNTIKNLKNKSVKGFQKIENLKYINDEENNIHLNPIENKNYKNYLSTIQKIFNNWLNNPDNNNIEFIKKRSILFIHKKGNEGVALNYRPISINQSLPRLFLKMLYKLIEPCWECIHKSQFGFRKKYDTRIAVLNFLNTFNTIKSNNEKENNKTYIIMIDITKCFDSISFKIIRKTIKKFILNKIINFFLLKYYQGEGLGIFQGDPLSPILFALISHFLLLKIIPLTNHYQMFADDLILIVKGNRNQLN</sequence>
<dbReference type="AlphaFoldDB" id="A0AAV7Z9I4"/>
<accession>A0AAV7Z9I4</accession>
<protein>
    <recommendedName>
        <fullName evidence="1">Reverse transcriptase domain-containing protein</fullName>
    </recommendedName>
</protein>
<evidence type="ECO:0000313" key="2">
    <source>
        <dbReference type="EMBL" id="KAJ3437265.1"/>
    </source>
</evidence>
<dbReference type="InterPro" id="IPR000477">
    <property type="entry name" value="RT_dom"/>
</dbReference>
<organism evidence="2 3">
    <name type="scientific">Anaeramoeba flamelloides</name>
    <dbReference type="NCBI Taxonomy" id="1746091"/>
    <lineage>
        <taxon>Eukaryota</taxon>
        <taxon>Metamonada</taxon>
        <taxon>Anaeramoebidae</taxon>
        <taxon>Anaeramoeba</taxon>
    </lineage>
</organism>